<comment type="caution">
    <text evidence="1">The sequence shown here is derived from an EMBL/GenBank/DDBJ whole genome shotgun (WGS) entry which is preliminary data.</text>
</comment>
<reference evidence="1 2" key="1">
    <citation type="journal article" date="2018" name="Sci. Rep.">
        <title>Genomic signatures of local adaptation to the degree of environmental predictability in rotifers.</title>
        <authorList>
            <person name="Franch-Gras L."/>
            <person name="Hahn C."/>
            <person name="Garcia-Roger E.M."/>
            <person name="Carmona M.J."/>
            <person name="Serra M."/>
            <person name="Gomez A."/>
        </authorList>
    </citation>
    <scope>NUCLEOTIDE SEQUENCE [LARGE SCALE GENOMIC DNA]</scope>
    <source>
        <strain evidence="1">HYR1</strain>
    </source>
</reference>
<sequence length="220" mass="25166">MANHDKIVVFSVLFGVDISANRNCFTKPGRLKFIRSILSMYNYLKNVISFFNYIKYSQIKLCFSDISLTFKLKRKYQLFKILKSYQHSDCGFINRIEAVESTRFQNVFSTKFFVLNICRQCRLFRLFRSNNILSTFFINSLKVNKILSYVDNRFSRTFFSFLGRVLSMSKVISIGFDSTTGMFSLLSEICSLGSLFISTLGASGISGTISSSSTSSLDFP</sequence>
<protein>
    <submittedName>
        <fullName evidence="1">Uncharacterized protein</fullName>
    </submittedName>
</protein>
<proteinExistence type="predicted"/>
<organism evidence="1 2">
    <name type="scientific">Brachionus plicatilis</name>
    <name type="common">Marine rotifer</name>
    <name type="synonym">Brachionus muelleri</name>
    <dbReference type="NCBI Taxonomy" id="10195"/>
    <lineage>
        <taxon>Eukaryota</taxon>
        <taxon>Metazoa</taxon>
        <taxon>Spiralia</taxon>
        <taxon>Gnathifera</taxon>
        <taxon>Rotifera</taxon>
        <taxon>Eurotatoria</taxon>
        <taxon>Monogononta</taxon>
        <taxon>Pseudotrocha</taxon>
        <taxon>Ploima</taxon>
        <taxon>Brachionidae</taxon>
        <taxon>Brachionus</taxon>
    </lineage>
</organism>
<gene>
    <name evidence="1" type="ORF">BpHYR1_004940</name>
</gene>
<dbReference type="EMBL" id="REGN01002222">
    <property type="protein sequence ID" value="RNA29461.1"/>
    <property type="molecule type" value="Genomic_DNA"/>
</dbReference>
<dbReference type="AlphaFoldDB" id="A0A3M7S0W5"/>
<dbReference type="Proteomes" id="UP000276133">
    <property type="component" value="Unassembled WGS sequence"/>
</dbReference>
<name>A0A3M7S0W5_BRAPC</name>
<evidence type="ECO:0000313" key="1">
    <source>
        <dbReference type="EMBL" id="RNA29461.1"/>
    </source>
</evidence>
<accession>A0A3M7S0W5</accession>
<keyword evidence="2" id="KW-1185">Reference proteome</keyword>
<evidence type="ECO:0000313" key="2">
    <source>
        <dbReference type="Proteomes" id="UP000276133"/>
    </source>
</evidence>